<dbReference type="Pfam" id="PF03466">
    <property type="entry name" value="LysR_substrate"/>
    <property type="match status" value="1"/>
</dbReference>
<dbReference type="GO" id="GO:0003677">
    <property type="term" value="F:DNA binding"/>
    <property type="evidence" value="ECO:0007669"/>
    <property type="project" value="UniProtKB-KW"/>
</dbReference>
<evidence type="ECO:0000313" key="7">
    <source>
        <dbReference type="Proteomes" id="UP000233597"/>
    </source>
</evidence>
<dbReference type="InterPro" id="IPR050389">
    <property type="entry name" value="LysR-type_TF"/>
</dbReference>
<dbReference type="OrthoDB" id="9774011at2"/>
<organism evidence="6 7">
    <name type="scientific">Thalassospira marina</name>
    <dbReference type="NCBI Taxonomy" id="2048283"/>
    <lineage>
        <taxon>Bacteria</taxon>
        <taxon>Pseudomonadati</taxon>
        <taxon>Pseudomonadota</taxon>
        <taxon>Alphaproteobacteria</taxon>
        <taxon>Rhodospirillales</taxon>
        <taxon>Thalassospiraceae</taxon>
        <taxon>Thalassospira</taxon>
    </lineage>
</organism>
<accession>A0A2N3KMM0</accession>
<evidence type="ECO:0000313" key="6">
    <source>
        <dbReference type="EMBL" id="PKR51760.1"/>
    </source>
</evidence>
<feature type="domain" description="HTH lysR-type" evidence="5">
    <location>
        <begin position="13"/>
        <end position="70"/>
    </location>
</feature>
<comment type="similarity">
    <text evidence="1">Belongs to the LysR transcriptional regulatory family.</text>
</comment>
<protein>
    <submittedName>
        <fullName evidence="6">LysR family transcriptional regulator</fullName>
    </submittedName>
</protein>
<keyword evidence="4" id="KW-0804">Transcription</keyword>
<dbReference type="EMBL" id="NWTK01000014">
    <property type="protein sequence ID" value="PKR51760.1"/>
    <property type="molecule type" value="Genomic_DNA"/>
</dbReference>
<dbReference type="Proteomes" id="UP000233597">
    <property type="component" value="Unassembled WGS sequence"/>
</dbReference>
<proteinExistence type="inferred from homology"/>
<dbReference type="PROSITE" id="PS50931">
    <property type="entry name" value="HTH_LYSR"/>
    <property type="match status" value="1"/>
</dbReference>
<dbReference type="PANTHER" id="PTHR30118">
    <property type="entry name" value="HTH-TYPE TRANSCRIPTIONAL REGULATOR LEUO-RELATED"/>
    <property type="match status" value="1"/>
</dbReference>
<dbReference type="GO" id="GO:0003700">
    <property type="term" value="F:DNA-binding transcription factor activity"/>
    <property type="evidence" value="ECO:0007669"/>
    <property type="project" value="InterPro"/>
</dbReference>
<sequence>MVQTINLNNIARFDFNLAIAFMAIWQERSVSRAADRLSLSQSAISAALARLREAAGDPLFVRTRGAMQPTPRAIEMAKSIEQGALLIRGAFASGQDFDPAAAVHHFSLGMSDDFQLAVGPAVSKQLLRGAPNVSVSFHQSNRHTVEKMLDTGELDLAVIARPPERSWLMAEQVSQSGYACLFDAQACGCDLPLSLDDYLALPHILISYSGREGIVDEKLRPLGRSRKIQTGLTQFAAVPSFLRGVAAISTIPTHAAMALARISGLQICPPPLDLGQYPVSLVWRREMQDDPAIAWMRGLVRDAVQTHVVADI</sequence>
<dbReference type="PRINTS" id="PR00039">
    <property type="entry name" value="HTHLYSR"/>
</dbReference>
<evidence type="ECO:0000256" key="4">
    <source>
        <dbReference type="ARBA" id="ARBA00023163"/>
    </source>
</evidence>
<keyword evidence="3" id="KW-0238">DNA-binding</keyword>
<dbReference type="Gene3D" id="1.10.10.10">
    <property type="entry name" value="Winged helix-like DNA-binding domain superfamily/Winged helix DNA-binding domain"/>
    <property type="match status" value="1"/>
</dbReference>
<evidence type="ECO:0000256" key="3">
    <source>
        <dbReference type="ARBA" id="ARBA00023125"/>
    </source>
</evidence>
<dbReference type="Gene3D" id="3.40.190.10">
    <property type="entry name" value="Periplasmic binding protein-like II"/>
    <property type="match status" value="2"/>
</dbReference>
<keyword evidence="2" id="KW-0805">Transcription regulation</keyword>
<dbReference type="Pfam" id="PF00126">
    <property type="entry name" value="HTH_1"/>
    <property type="match status" value="1"/>
</dbReference>
<dbReference type="InterPro" id="IPR036390">
    <property type="entry name" value="WH_DNA-bd_sf"/>
</dbReference>
<reference evidence="6 7" key="1">
    <citation type="submission" date="2017-09" db="EMBL/GenBank/DDBJ databases">
        <title>Biodiversity and function of Thalassospira species in the particle-attached aromatic-hydrocarbon-degrading consortia from the surface seawater of the South China Sea.</title>
        <authorList>
            <person name="Dong C."/>
            <person name="Liu R."/>
            <person name="Shao Z."/>
        </authorList>
    </citation>
    <scope>NUCLEOTIDE SEQUENCE [LARGE SCALE GENOMIC DNA]</scope>
    <source>
        <strain evidence="6 7">CSC1P2</strain>
    </source>
</reference>
<dbReference type="SUPFAM" id="SSF46785">
    <property type="entry name" value="Winged helix' DNA-binding domain"/>
    <property type="match status" value="1"/>
</dbReference>
<dbReference type="InterPro" id="IPR000847">
    <property type="entry name" value="LysR_HTH_N"/>
</dbReference>
<evidence type="ECO:0000259" key="5">
    <source>
        <dbReference type="PROSITE" id="PS50931"/>
    </source>
</evidence>
<gene>
    <name evidence="6" type="ORF">COO20_19075</name>
</gene>
<dbReference type="InterPro" id="IPR005119">
    <property type="entry name" value="LysR_subst-bd"/>
</dbReference>
<dbReference type="PANTHER" id="PTHR30118:SF15">
    <property type="entry name" value="TRANSCRIPTIONAL REGULATORY PROTEIN"/>
    <property type="match status" value="1"/>
</dbReference>
<comment type="caution">
    <text evidence="6">The sequence shown here is derived from an EMBL/GenBank/DDBJ whole genome shotgun (WGS) entry which is preliminary data.</text>
</comment>
<dbReference type="CDD" id="cd08464">
    <property type="entry name" value="PBP2_DntR_like_2"/>
    <property type="match status" value="1"/>
</dbReference>
<dbReference type="AlphaFoldDB" id="A0A2N3KMM0"/>
<name>A0A2N3KMM0_9PROT</name>
<dbReference type="InterPro" id="IPR036388">
    <property type="entry name" value="WH-like_DNA-bd_sf"/>
</dbReference>
<dbReference type="SUPFAM" id="SSF53850">
    <property type="entry name" value="Periplasmic binding protein-like II"/>
    <property type="match status" value="1"/>
</dbReference>
<evidence type="ECO:0000256" key="1">
    <source>
        <dbReference type="ARBA" id="ARBA00009437"/>
    </source>
</evidence>
<evidence type="ECO:0000256" key="2">
    <source>
        <dbReference type="ARBA" id="ARBA00023015"/>
    </source>
</evidence>